<keyword evidence="4" id="KW-0677">Repeat</keyword>
<dbReference type="InterPro" id="IPR036770">
    <property type="entry name" value="Ankyrin_rpt-contain_sf"/>
</dbReference>
<protein>
    <recommendedName>
        <fullName evidence="1">NAD(+) ADP-ribosyltransferase</fullName>
        <ecNumber evidence="1">2.4.2.30</ecNumber>
    </recommendedName>
</protein>
<dbReference type="SMART" id="SM00454">
    <property type="entry name" value="SAM"/>
    <property type="match status" value="2"/>
</dbReference>
<evidence type="ECO:0000259" key="9">
    <source>
        <dbReference type="PROSITE" id="PS50105"/>
    </source>
</evidence>
<proteinExistence type="inferred from homology"/>
<keyword evidence="11" id="KW-1185">Reference proteome</keyword>
<keyword evidence="5 8" id="KW-0040">ANK repeat</keyword>
<feature type="repeat" description="ANK" evidence="8">
    <location>
        <begin position="46"/>
        <end position="78"/>
    </location>
</feature>
<evidence type="ECO:0000313" key="10">
    <source>
        <dbReference type="EMBL" id="EAR92585.1"/>
    </source>
</evidence>
<dbReference type="PROSITE" id="PS50105">
    <property type="entry name" value="SAM_DOMAIN"/>
    <property type="match status" value="2"/>
</dbReference>
<dbReference type="Pfam" id="PF07647">
    <property type="entry name" value="SAM_2"/>
    <property type="match status" value="1"/>
</dbReference>
<keyword evidence="2" id="KW-0328">Glycosyltransferase</keyword>
<dbReference type="Pfam" id="PF12796">
    <property type="entry name" value="Ank_2"/>
    <property type="match status" value="1"/>
</dbReference>
<dbReference type="PANTHER" id="PTHR24171:SF8">
    <property type="entry name" value="BRCA1-ASSOCIATED RING DOMAIN PROTEIN 1"/>
    <property type="match status" value="1"/>
</dbReference>
<dbReference type="OrthoDB" id="299372at2759"/>
<gene>
    <name evidence="10" type="ORF">TTHERM_00091780</name>
</gene>
<dbReference type="Proteomes" id="UP000009168">
    <property type="component" value="Unassembled WGS sequence"/>
</dbReference>
<dbReference type="GO" id="GO:0003950">
    <property type="term" value="F:NAD+ poly-ADP-ribosyltransferase activity"/>
    <property type="evidence" value="ECO:0007669"/>
    <property type="project" value="UniProtKB-EC"/>
</dbReference>
<feature type="domain" description="SAM" evidence="9">
    <location>
        <begin position="486"/>
        <end position="552"/>
    </location>
</feature>
<dbReference type="eggNOG" id="KOG4177">
    <property type="taxonomic scope" value="Eukaryota"/>
</dbReference>
<dbReference type="PROSITE" id="PS50088">
    <property type="entry name" value="ANK_REPEAT"/>
    <property type="match status" value="4"/>
</dbReference>
<dbReference type="PROSITE" id="PS50297">
    <property type="entry name" value="ANK_REP_REGION"/>
    <property type="match status" value="3"/>
</dbReference>
<evidence type="ECO:0000256" key="2">
    <source>
        <dbReference type="ARBA" id="ARBA00022676"/>
    </source>
</evidence>
<comment type="similarity">
    <text evidence="6">Belongs to the ARTD/PARP family.</text>
</comment>
<feature type="repeat" description="ANK" evidence="8">
    <location>
        <begin position="79"/>
        <end position="111"/>
    </location>
</feature>
<dbReference type="GO" id="GO:0085020">
    <property type="term" value="P:protein K6-linked ubiquitination"/>
    <property type="evidence" value="ECO:0007669"/>
    <property type="project" value="TreeGrafter"/>
</dbReference>
<dbReference type="Gene3D" id="1.25.40.20">
    <property type="entry name" value="Ankyrin repeat-containing domain"/>
    <property type="match status" value="2"/>
</dbReference>
<dbReference type="InParanoid" id="Q236B5"/>
<feature type="repeat" description="ANK" evidence="8">
    <location>
        <begin position="145"/>
        <end position="177"/>
    </location>
</feature>
<evidence type="ECO:0000256" key="8">
    <source>
        <dbReference type="PROSITE-ProRule" id="PRU00023"/>
    </source>
</evidence>
<dbReference type="KEGG" id="tet:TTHERM_00091780"/>
<keyword evidence="3" id="KW-0808">Transferase</keyword>
<accession>Q236B5</accession>
<evidence type="ECO:0000256" key="5">
    <source>
        <dbReference type="ARBA" id="ARBA00023043"/>
    </source>
</evidence>
<dbReference type="GO" id="GO:0004842">
    <property type="term" value="F:ubiquitin-protein transferase activity"/>
    <property type="evidence" value="ECO:0007669"/>
    <property type="project" value="TreeGrafter"/>
</dbReference>
<dbReference type="RefSeq" id="XP_001012830.1">
    <property type="nucleotide sequence ID" value="XM_001012830.1"/>
</dbReference>
<dbReference type="EMBL" id="GG662749">
    <property type="protein sequence ID" value="EAR92585.1"/>
    <property type="molecule type" value="Genomic_DNA"/>
</dbReference>
<dbReference type="SUPFAM" id="SSF48403">
    <property type="entry name" value="Ankyrin repeat"/>
    <property type="match status" value="1"/>
</dbReference>
<keyword evidence="3" id="KW-0548">Nucleotidyltransferase</keyword>
<feature type="domain" description="SAM" evidence="9">
    <location>
        <begin position="399"/>
        <end position="465"/>
    </location>
</feature>
<dbReference type="EC" id="2.4.2.30" evidence="1"/>
<feature type="repeat" description="ANK" evidence="8">
    <location>
        <begin position="112"/>
        <end position="144"/>
    </location>
</feature>
<dbReference type="STRING" id="312017.Q236B5"/>
<dbReference type="GeneID" id="7838006"/>
<dbReference type="AlphaFoldDB" id="Q236B5"/>
<dbReference type="GO" id="GO:0016779">
    <property type="term" value="F:nucleotidyltransferase activity"/>
    <property type="evidence" value="ECO:0007669"/>
    <property type="project" value="UniProtKB-KW"/>
</dbReference>
<dbReference type="InterPro" id="IPR002110">
    <property type="entry name" value="Ankyrin_rpt"/>
</dbReference>
<evidence type="ECO:0000256" key="3">
    <source>
        <dbReference type="ARBA" id="ARBA00022695"/>
    </source>
</evidence>
<dbReference type="InterPro" id="IPR001660">
    <property type="entry name" value="SAM"/>
</dbReference>
<evidence type="ECO:0000256" key="4">
    <source>
        <dbReference type="ARBA" id="ARBA00022737"/>
    </source>
</evidence>
<evidence type="ECO:0000256" key="1">
    <source>
        <dbReference type="ARBA" id="ARBA00012020"/>
    </source>
</evidence>
<dbReference type="Pfam" id="PF00023">
    <property type="entry name" value="Ank"/>
    <property type="match status" value="1"/>
</dbReference>
<evidence type="ECO:0000256" key="7">
    <source>
        <dbReference type="ARBA" id="ARBA00033987"/>
    </source>
</evidence>
<evidence type="ECO:0000256" key="6">
    <source>
        <dbReference type="ARBA" id="ARBA00024347"/>
    </source>
</evidence>
<reference evidence="11" key="1">
    <citation type="journal article" date="2006" name="PLoS Biol.">
        <title>Macronuclear genome sequence of the ciliate Tetrahymena thermophila, a model eukaryote.</title>
        <authorList>
            <person name="Eisen J.A."/>
            <person name="Coyne R.S."/>
            <person name="Wu M."/>
            <person name="Wu D."/>
            <person name="Thiagarajan M."/>
            <person name="Wortman J.R."/>
            <person name="Badger J.H."/>
            <person name="Ren Q."/>
            <person name="Amedeo P."/>
            <person name="Jones K.M."/>
            <person name="Tallon L.J."/>
            <person name="Delcher A.L."/>
            <person name="Salzberg S.L."/>
            <person name="Silva J.C."/>
            <person name="Haas B.J."/>
            <person name="Majoros W.H."/>
            <person name="Farzad M."/>
            <person name="Carlton J.M."/>
            <person name="Smith R.K. Jr."/>
            <person name="Garg J."/>
            <person name="Pearlman R.E."/>
            <person name="Karrer K.M."/>
            <person name="Sun L."/>
            <person name="Manning G."/>
            <person name="Elde N.C."/>
            <person name="Turkewitz A.P."/>
            <person name="Asai D.J."/>
            <person name="Wilkes D.E."/>
            <person name="Wang Y."/>
            <person name="Cai H."/>
            <person name="Collins K."/>
            <person name="Stewart B.A."/>
            <person name="Lee S.R."/>
            <person name="Wilamowska K."/>
            <person name="Weinberg Z."/>
            <person name="Ruzzo W.L."/>
            <person name="Wloga D."/>
            <person name="Gaertig J."/>
            <person name="Frankel J."/>
            <person name="Tsao C.-C."/>
            <person name="Gorovsky M.A."/>
            <person name="Keeling P.J."/>
            <person name="Waller R.F."/>
            <person name="Patron N.J."/>
            <person name="Cherry J.M."/>
            <person name="Stover N.A."/>
            <person name="Krieger C.J."/>
            <person name="del Toro C."/>
            <person name="Ryder H.F."/>
            <person name="Williamson S.C."/>
            <person name="Barbeau R.A."/>
            <person name="Hamilton E.P."/>
            <person name="Orias E."/>
        </authorList>
    </citation>
    <scope>NUCLEOTIDE SEQUENCE [LARGE SCALE GENOMIC DNA]</scope>
    <source>
        <strain evidence="11">SB210</strain>
    </source>
</reference>
<comment type="catalytic activity">
    <reaction evidence="7">
        <text>NAD(+) + (ADP-D-ribosyl)n-acceptor = nicotinamide + (ADP-D-ribosyl)n+1-acceptor + H(+).</text>
        <dbReference type="EC" id="2.4.2.30"/>
    </reaction>
</comment>
<dbReference type="InterPro" id="IPR013761">
    <property type="entry name" value="SAM/pointed_sf"/>
</dbReference>
<sequence length="590" mass="68123">MSNSSDLTQEIQENQIHQALRTCDIAEVKKAIHLQKNRINEKDGKLGWSPLYKAVLQGDNQIVEFLLQNGADPNIKNKLEDTPLHLCIENNYFEIFSNLLKYKADPNIRGPEGMSPLHIACFLQKEQFILKLLAFGADIDIKTSNGITPLHITAESNNPRIIKILLDRNPKINSMDKDGKTAIDYCTDKNCREILEEYESNCMNPLNESIISCQSEVSQNKKVDTSNISTFSNKSKKINLINTSQLRQNWDLKIQGLKQNIDEIKDIKIEVSKTLEEQKIKQTQRNKVLSEIKNKKHQQQYQNYDLNDKENCSSIINFMVNDNTQQIYLDVDNNIQNQKPFYSSNYELPSIQVSTDLEKDQNQQKYTNYQNDLKAQYNQTQDDQYLDYSNENAIKYQIKENKTISMWLREINLECLLQNFLDNNVYDNQSLLKFLNNSNNWDKLLVTLFGVDKFGHRLRIITKLHEDCGVEKRSGIFSLKYNLGGIELPTIQAWLQSLNLDLYIDLFLLSGFDDLESMMFQMTTSNPITDNMLFKEVGICDHNSRKKILDSLSRDSHNAQMVAVPKGFCGGFNFETSSNPNKCENKCSIF</sequence>
<dbReference type="Gene3D" id="1.10.150.50">
    <property type="entry name" value="Transcription Factor, Ets-1"/>
    <property type="match status" value="2"/>
</dbReference>
<dbReference type="SUPFAM" id="SSF47769">
    <property type="entry name" value="SAM/Pointed domain"/>
    <property type="match status" value="2"/>
</dbReference>
<organism evidence="10 11">
    <name type="scientific">Tetrahymena thermophila (strain SB210)</name>
    <dbReference type="NCBI Taxonomy" id="312017"/>
    <lineage>
        <taxon>Eukaryota</taxon>
        <taxon>Sar</taxon>
        <taxon>Alveolata</taxon>
        <taxon>Ciliophora</taxon>
        <taxon>Intramacronucleata</taxon>
        <taxon>Oligohymenophorea</taxon>
        <taxon>Hymenostomatida</taxon>
        <taxon>Tetrahymenina</taxon>
        <taxon>Tetrahymenidae</taxon>
        <taxon>Tetrahymena</taxon>
    </lineage>
</organism>
<dbReference type="HOGENOM" id="CLU_462740_0_0_1"/>
<evidence type="ECO:0000313" key="11">
    <source>
        <dbReference type="Proteomes" id="UP000009168"/>
    </source>
</evidence>
<dbReference type="PANTHER" id="PTHR24171">
    <property type="entry name" value="ANKYRIN REPEAT DOMAIN-CONTAINING PROTEIN 39-RELATED"/>
    <property type="match status" value="1"/>
</dbReference>
<name>Q236B5_TETTS</name>
<dbReference type="SMART" id="SM00248">
    <property type="entry name" value="ANK"/>
    <property type="match status" value="4"/>
</dbReference>